<dbReference type="SMART" id="SM00220">
    <property type="entry name" value="S_TKc"/>
    <property type="match status" value="1"/>
</dbReference>
<evidence type="ECO:0000256" key="1">
    <source>
        <dbReference type="ARBA" id="ARBA00006485"/>
    </source>
</evidence>
<sequence>MGIVHRDIKADNVLLSNSGAVQLADFGLCVFLSNDRNLTPGIINLAYRPPEMLLGSRRYDEKVDIWSIGCLLAQFFLRRPPFYNPVPLLPDHKKDSVTDCNGVGNHISNKNNNSGNRSHHVRSVTTELEQLAQICNILGPLSA</sequence>
<keyword evidence="6" id="KW-0067">ATP-binding</keyword>
<reference evidence="9" key="1">
    <citation type="journal article" date="2014" name="PLoS ONE">
        <title>Transcriptome-Based Identification of ABC Transporters in the Western Tarnished Plant Bug Lygus hesperus.</title>
        <authorList>
            <person name="Hull J.J."/>
            <person name="Chaney K."/>
            <person name="Geib S.M."/>
            <person name="Fabrick J.A."/>
            <person name="Brent C.S."/>
            <person name="Walsh D."/>
            <person name="Lavine L.C."/>
        </authorList>
    </citation>
    <scope>NUCLEOTIDE SEQUENCE</scope>
</reference>
<keyword evidence="5 9" id="KW-0418">Kinase</keyword>
<dbReference type="GO" id="GO:0005524">
    <property type="term" value="F:ATP binding"/>
    <property type="evidence" value="ECO:0007669"/>
    <property type="project" value="UniProtKB-KW"/>
</dbReference>
<dbReference type="InterPro" id="IPR000719">
    <property type="entry name" value="Prot_kinase_dom"/>
</dbReference>
<evidence type="ECO:0000259" key="7">
    <source>
        <dbReference type="PROSITE" id="PS50011"/>
    </source>
</evidence>
<keyword evidence="2" id="KW-0723">Serine/threonine-protein kinase</keyword>
<reference evidence="9" key="2">
    <citation type="submission" date="2014-07" db="EMBL/GenBank/DDBJ databases">
        <authorList>
            <person name="Hull J."/>
        </authorList>
    </citation>
    <scope>NUCLEOTIDE SEQUENCE</scope>
</reference>
<dbReference type="GO" id="GO:0005634">
    <property type="term" value="C:nucleus"/>
    <property type="evidence" value="ECO:0007669"/>
    <property type="project" value="TreeGrafter"/>
</dbReference>
<evidence type="ECO:0000256" key="4">
    <source>
        <dbReference type="ARBA" id="ARBA00022741"/>
    </source>
</evidence>
<evidence type="ECO:0000256" key="2">
    <source>
        <dbReference type="ARBA" id="ARBA00022527"/>
    </source>
</evidence>
<accession>A0A0A9X2L5</accession>
<organism evidence="9">
    <name type="scientific">Lygus hesperus</name>
    <name type="common">Western plant bug</name>
    <dbReference type="NCBI Taxonomy" id="30085"/>
    <lineage>
        <taxon>Eukaryota</taxon>
        <taxon>Metazoa</taxon>
        <taxon>Ecdysozoa</taxon>
        <taxon>Arthropoda</taxon>
        <taxon>Hexapoda</taxon>
        <taxon>Insecta</taxon>
        <taxon>Pterygota</taxon>
        <taxon>Neoptera</taxon>
        <taxon>Paraneoptera</taxon>
        <taxon>Hemiptera</taxon>
        <taxon>Heteroptera</taxon>
        <taxon>Panheteroptera</taxon>
        <taxon>Cimicomorpha</taxon>
        <taxon>Miridae</taxon>
        <taxon>Mirini</taxon>
        <taxon>Lygus</taxon>
    </lineage>
</organism>
<keyword evidence="3" id="KW-0808">Transferase</keyword>
<evidence type="ECO:0000313" key="8">
    <source>
        <dbReference type="EMBL" id="JAG13012.1"/>
    </source>
</evidence>
<comment type="similarity">
    <text evidence="1">Belongs to the protein kinase superfamily. CMGC Ser/Thr protein kinase family. CDC2/CDKX subfamily.</text>
</comment>
<proteinExistence type="inferred from homology"/>
<dbReference type="SUPFAM" id="SSF56112">
    <property type="entry name" value="Protein kinase-like (PK-like)"/>
    <property type="match status" value="1"/>
</dbReference>
<keyword evidence="4" id="KW-0547">Nucleotide-binding</keyword>
<evidence type="ECO:0000313" key="9">
    <source>
        <dbReference type="EMBL" id="JAG13013.1"/>
    </source>
</evidence>
<dbReference type="PANTHER" id="PTHR24056">
    <property type="entry name" value="CELL DIVISION PROTEIN KINASE"/>
    <property type="match status" value="1"/>
</dbReference>
<dbReference type="InterPro" id="IPR011009">
    <property type="entry name" value="Kinase-like_dom_sf"/>
</dbReference>
<dbReference type="AlphaFoldDB" id="A0A0A9X2L5"/>
<dbReference type="InterPro" id="IPR050108">
    <property type="entry name" value="CDK"/>
</dbReference>
<dbReference type="EMBL" id="GBHO01030592">
    <property type="protein sequence ID" value="JAG13012.1"/>
    <property type="molecule type" value="Transcribed_RNA"/>
</dbReference>
<protein>
    <submittedName>
        <fullName evidence="9">Cyclin-dependent kinase C-3</fullName>
    </submittedName>
</protein>
<evidence type="ECO:0000256" key="5">
    <source>
        <dbReference type="ARBA" id="ARBA00022777"/>
    </source>
</evidence>
<dbReference type="PANTHER" id="PTHR24056:SF441">
    <property type="entry name" value="KINASE, PUTATIVE-RELATED"/>
    <property type="match status" value="1"/>
</dbReference>
<dbReference type="InterPro" id="IPR008271">
    <property type="entry name" value="Ser/Thr_kinase_AS"/>
</dbReference>
<dbReference type="GO" id="GO:0004674">
    <property type="term" value="F:protein serine/threonine kinase activity"/>
    <property type="evidence" value="ECO:0007669"/>
    <property type="project" value="UniProtKB-KW"/>
</dbReference>
<evidence type="ECO:0000256" key="3">
    <source>
        <dbReference type="ARBA" id="ARBA00022679"/>
    </source>
</evidence>
<evidence type="ECO:0000256" key="6">
    <source>
        <dbReference type="ARBA" id="ARBA00022840"/>
    </source>
</evidence>
<dbReference type="EMBL" id="GBHO01030591">
    <property type="protein sequence ID" value="JAG13013.1"/>
    <property type="molecule type" value="Transcribed_RNA"/>
</dbReference>
<feature type="domain" description="Protein kinase" evidence="7">
    <location>
        <begin position="1"/>
        <end position="143"/>
    </location>
</feature>
<dbReference type="PROSITE" id="PS00108">
    <property type="entry name" value="PROTEIN_KINASE_ST"/>
    <property type="match status" value="1"/>
</dbReference>
<dbReference type="PROSITE" id="PS50011">
    <property type="entry name" value="PROTEIN_KINASE_DOM"/>
    <property type="match status" value="1"/>
</dbReference>
<gene>
    <name evidence="9" type="primary">CDKC-1_1</name>
    <name evidence="8" type="synonym">CDKC-1_0</name>
    <name evidence="9" type="ORF">CM83_19905</name>
    <name evidence="8" type="ORF">CM83_19906</name>
</gene>
<dbReference type="Pfam" id="PF00069">
    <property type="entry name" value="Pkinase"/>
    <property type="match status" value="1"/>
</dbReference>
<name>A0A0A9X2L5_LYGHE</name>
<dbReference type="Gene3D" id="1.10.510.10">
    <property type="entry name" value="Transferase(Phosphotransferase) domain 1"/>
    <property type="match status" value="1"/>
</dbReference>